<evidence type="ECO:0000256" key="1">
    <source>
        <dbReference type="ARBA" id="ARBA00001933"/>
    </source>
</evidence>
<accession>U3CGI6</accession>
<dbReference type="GO" id="GO:0046872">
    <property type="term" value="F:metal ion binding"/>
    <property type="evidence" value="ECO:0007669"/>
    <property type="project" value="UniProtKB-KW"/>
</dbReference>
<evidence type="ECO:0000256" key="9">
    <source>
        <dbReference type="ARBA" id="ARBA00023014"/>
    </source>
</evidence>
<evidence type="ECO:0000313" key="14">
    <source>
        <dbReference type="EMBL" id="GAD77393.1"/>
    </source>
</evidence>
<dbReference type="InterPro" id="IPR015421">
    <property type="entry name" value="PyrdxlP-dep_Trfase_major"/>
</dbReference>
<comment type="function">
    <text evidence="2">Catalyzes the removal of elemental sulfur atoms from cysteine to produce alanine. Seems to participate in the biosynthesis of the nitrogenase metalloclusters by providing the inorganic sulfur required for the Fe-S core formation.</text>
</comment>
<dbReference type="Pfam" id="PF00266">
    <property type="entry name" value="Aminotran_5"/>
    <property type="match status" value="1"/>
</dbReference>
<keyword evidence="5" id="KW-0808">Transferase</keyword>
<dbReference type="FunFam" id="3.40.640.10:FF:000084">
    <property type="entry name" value="IscS-like cysteine desulfurase"/>
    <property type="match status" value="1"/>
</dbReference>
<dbReference type="EC" id="2.8.1.7" evidence="4"/>
<dbReference type="InterPro" id="IPR016454">
    <property type="entry name" value="Cysteine_dSase"/>
</dbReference>
<evidence type="ECO:0000256" key="5">
    <source>
        <dbReference type="ARBA" id="ARBA00022679"/>
    </source>
</evidence>
<dbReference type="Proteomes" id="UP000016567">
    <property type="component" value="Unassembled WGS sequence"/>
</dbReference>
<dbReference type="Gene3D" id="3.90.1150.10">
    <property type="entry name" value="Aspartate Aminotransferase, domain 1"/>
    <property type="match status" value="1"/>
</dbReference>
<keyword evidence="6" id="KW-0479">Metal-binding</keyword>
<dbReference type="STRING" id="1219077.VAZ01S_073_00260"/>
<evidence type="ECO:0000256" key="7">
    <source>
        <dbReference type="ARBA" id="ARBA00022898"/>
    </source>
</evidence>
<dbReference type="InterPro" id="IPR015424">
    <property type="entry name" value="PyrdxlP-dep_Trfase"/>
</dbReference>
<dbReference type="Gene3D" id="1.10.260.50">
    <property type="match status" value="1"/>
</dbReference>
<evidence type="ECO:0000256" key="2">
    <source>
        <dbReference type="ARBA" id="ARBA00003120"/>
    </source>
</evidence>
<sequence length="398" mass="43422">MKGYFDYNATTPISDGVQQATIDALAHFGNPSGRYRFSQESKRIVSDTRLTFARFLSCEEEEIFFTSGGTESNNLAIRGVLDQSERQNLSGQHVICSAIEHSSVIELLNWYHSRLGLAVTFVQPNREGRIQVEDIQRAIRPSTCLITVMAINNEIGTIQPIEDIAVIANAHSIHFHVDAVQAVGKIPLNLERVGAHTVAFSGHKFYAPKGIGGLYCKKSSVLSPLFVGGGQEKGLRGGTENTLGIAALHVAANECAKDMQSQLLRFASLRSLAITLLQQHDITFQCNGSDNAQHQAPWTLNISIQGIRGEALAARLDICHGIAVSLGSACSNNKQQNRSHVLKSMGLSNQDIDSAIRISFGKQTLEEDIHQLVDAIAKEVGFLNRLSQVTVEDEISAY</sequence>
<dbReference type="InterPro" id="IPR000192">
    <property type="entry name" value="Aminotrans_V_dom"/>
</dbReference>
<dbReference type="Gene3D" id="3.40.640.10">
    <property type="entry name" value="Type I PLP-dependent aspartate aminotransferase-like (Major domain)"/>
    <property type="match status" value="1"/>
</dbReference>
<keyword evidence="10" id="KW-0535">Nitrogen fixation</keyword>
<keyword evidence="7" id="KW-0663">Pyridoxal phosphate</keyword>
<dbReference type="SUPFAM" id="SSF53383">
    <property type="entry name" value="PLP-dependent transferases"/>
    <property type="match status" value="1"/>
</dbReference>
<reference evidence="14 15" key="1">
    <citation type="submission" date="2013-09" db="EMBL/GenBank/DDBJ databases">
        <title>Whole genome shotgun sequence of Vibrio azureus NBRC 104587.</title>
        <authorList>
            <person name="Isaki S."/>
            <person name="Hosoyama A."/>
            <person name="Numata M."/>
            <person name="Hashimoto M."/>
            <person name="Hosoyama Y."/>
            <person name="Tsuchikane K."/>
            <person name="Noguchi M."/>
            <person name="Hirakata S."/>
            <person name="Ichikawa N."/>
            <person name="Ohji S."/>
            <person name="Yamazoe A."/>
            <person name="Fujita N."/>
        </authorList>
    </citation>
    <scope>NUCLEOTIDE SEQUENCE [LARGE SCALE GENOMIC DNA]</scope>
    <source>
        <strain evidence="14 15">NBRC 104587</strain>
    </source>
</reference>
<evidence type="ECO:0000256" key="3">
    <source>
        <dbReference type="ARBA" id="ARBA00006490"/>
    </source>
</evidence>
<keyword evidence="8" id="KW-0408">Iron</keyword>
<keyword evidence="15" id="KW-1185">Reference proteome</keyword>
<evidence type="ECO:0000256" key="6">
    <source>
        <dbReference type="ARBA" id="ARBA00022723"/>
    </source>
</evidence>
<dbReference type="InterPro" id="IPR015422">
    <property type="entry name" value="PyrdxlP-dep_Trfase_small"/>
</dbReference>
<comment type="cofactor">
    <cofactor evidence="1">
        <name>pyridoxal 5'-phosphate</name>
        <dbReference type="ChEBI" id="CHEBI:597326"/>
    </cofactor>
</comment>
<gene>
    <name evidence="14" type="ORF">VAZ01S_073_00260</name>
</gene>
<comment type="similarity">
    <text evidence="3">Belongs to the class-V pyridoxal-phosphate-dependent aminotransferase family. NifS/IscS subfamily.</text>
</comment>
<feature type="domain" description="Aminotransferase class V" evidence="13">
    <location>
        <begin position="4"/>
        <end position="372"/>
    </location>
</feature>
<dbReference type="RefSeq" id="WP_021711132.1">
    <property type="nucleotide sequence ID" value="NZ_BAOB01000101.1"/>
</dbReference>
<dbReference type="GO" id="GO:0051536">
    <property type="term" value="F:iron-sulfur cluster binding"/>
    <property type="evidence" value="ECO:0007669"/>
    <property type="project" value="UniProtKB-KW"/>
</dbReference>
<dbReference type="EMBL" id="BATL01000073">
    <property type="protein sequence ID" value="GAD77393.1"/>
    <property type="molecule type" value="Genomic_DNA"/>
</dbReference>
<name>U3CGI6_9VIBR</name>
<keyword evidence="9" id="KW-0411">Iron-sulfur</keyword>
<protein>
    <recommendedName>
        <fullName evidence="4">cysteine desulfurase</fullName>
        <ecNumber evidence="4">2.8.1.7</ecNumber>
    </recommendedName>
    <alternativeName>
        <fullName evidence="11">Nitrogenase metalloclusters biosynthesis protein NifS</fullName>
    </alternativeName>
</protein>
<proteinExistence type="inferred from homology"/>
<evidence type="ECO:0000256" key="10">
    <source>
        <dbReference type="ARBA" id="ARBA00023231"/>
    </source>
</evidence>
<dbReference type="PIRSF" id="PIRSF005572">
    <property type="entry name" value="NifS"/>
    <property type="match status" value="1"/>
</dbReference>
<comment type="caution">
    <text evidence="14">The sequence shown here is derived from an EMBL/GenBank/DDBJ whole genome shotgun (WGS) entry which is preliminary data.</text>
</comment>
<dbReference type="GO" id="GO:0031071">
    <property type="term" value="F:cysteine desulfurase activity"/>
    <property type="evidence" value="ECO:0007669"/>
    <property type="project" value="UniProtKB-EC"/>
</dbReference>
<dbReference type="PANTHER" id="PTHR11601">
    <property type="entry name" value="CYSTEINE DESULFURYLASE FAMILY MEMBER"/>
    <property type="match status" value="1"/>
</dbReference>
<evidence type="ECO:0000313" key="15">
    <source>
        <dbReference type="Proteomes" id="UP000016567"/>
    </source>
</evidence>
<organism evidence="14 15">
    <name type="scientific">Vibrio azureus NBRC 104587</name>
    <dbReference type="NCBI Taxonomy" id="1219077"/>
    <lineage>
        <taxon>Bacteria</taxon>
        <taxon>Pseudomonadati</taxon>
        <taxon>Pseudomonadota</taxon>
        <taxon>Gammaproteobacteria</taxon>
        <taxon>Vibrionales</taxon>
        <taxon>Vibrionaceae</taxon>
        <taxon>Vibrio</taxon>
    </lineage>
</organism>
<comment type="catalytic activity">
    <reaction evidence="12">
        <text>(sulfur carrier)-H + L-cysteine = (sulfur carrier)-SH + L-alanine</text>
        <dbReference type="Rhea" id="RHEA:43892"/>
        <dbReference type="Rhea" id="RHEA-COMP:14737"/>
        <dbReference type="Rhea" id="RHEA-COMP:14739"/>
        <dbReference type="ChEBI" id="CHEBI:29917"/>
        <dbReference type="ChEBI" id="CHEBI:35235"/>
        <dbReference type="ChEBI" id="CHEBI:57972"/>
        <dbReference type="ChEBI" id="CHEBI:64428"/>
        <dbReference type="EC" id="2.8.1.7"/>
    </reaction>
</comment>
<evidence type="ECO:0000256" key="12">
    <source>
        <dbReference type="ARBA" id="ARBA00050776"/>
    </source>
</evidence>
<dbReference type="eggNOG" id="COG1104">
    <property type="taxonomic scope" value="Bacteria"/>
</dbReference>
<dbReference type="AlphaFoldDB" id="U3CGI6"/>
<evidence type="ECO:0000256" key="4">
    <source>
        <dbReference type="ARBA" id="ARBA00012239"/>
    </source>
</evidence>
<evidence type="ECO:0000256" key="8">
    <source>
        <dbReference type="ARBA" id="ARBA00023004"/>
    </source>
</evidence>
<evidence type="ECO:0000256" key="11">
    <source>
        <dbReference type="ARBA" id="ARBA00031911"/>
    </source>
</evidence>
<dbReference type="PANTHER" id="PTHR11601:SF34">
    <property type="entry name" value="CYSTEINE DESULFURASE"/>
    <property type="match status" value="1"/>
</dbReference>
<evidence type="ECO:0000259" key="13">
    <source>
        <dbReference type="Pfam" id="PF00266"/>
    </source>
</evidence>